<evidence type="ECO:0000256" key="5">
    <source>
        <dbReference type="RuleBase" id="RU003470"/>
    </source>
</evidence>
<dbReference type="GO" id="GO:0005737">
    <property type="term" value="C:cytoplasm"/>
    <property type="evidence" value="ECO:0007669"/>
    <property type="project" value="UniProtKB-SubCell"/>
</dbReference>
<organism evidence="6 7">
    <name type="scientific">Dracunculus medinensis</name>
    <name type="common">Guinea worm</name>
    <dbReference type="NCBI Taxonomy" id="318479"/>
    <lineage>
        <taxon>Eukaryota</taxon>
        <taxon>Metazoa</taxon>
        <taxon>Ecdysozoa</taxon>
        <taxon>Nematoda</taxon>
        <taxon>Chromadorea</taxon>
        <taxon>Rhabditida</taxon>
        <taxon>Spirurina</taxon>
        <taxon>Dracunculoidea</taxon>
        <taxon>Dracunculidae</taxon>
        <taxon>Dracunculus</taxon>
    </lineage>
</organism>
<dbReference type="Pfam" id="PF02580">
    <property type="entry name" value="Tyr_Deacylase"/>
    <property type="match status" value="1"/>
</dbReference>
<sequence>LQQISNFAISSIRKGICAFVAICREDDVEDIEYIVRKLLNLRLFNNMETGRRWDKSLKDLELEILCISQFTLFSSIKGNKLDFHKSMNPTDSLKLYSGFVESLRKAYISNLDGEFGAYMNVKIENDGPVTIILDSKNRE</sequence>
<dbReference type="Proteomes" id="UP000038040">
    <property type="component" value="Unplaced"/>
</dbReference>
<dbReference type="InterPro" id="IPR003732">
    <property type="entry name" value="Daa-tRNA_deacyls_DTD"/>
</dbReference>
<keyword evidence="5" id="KW-0963">Cytoplasm</keyword>
<proteinExistence type="inferred from homology"/>
<reference evidence="7" key="1">
    <citation type="submission" date="2017-02" db="UniProtKB">
        <authorList>
            <consortium name="WormBaseParasite"/>
        </authorList>
    </citation>
    <scope>IDENTIFICATION</scope>
</reference>
<dbReference type="InterPro" id="IPR023509">
    <property type="entry name" value="DTD-like_sf"/>
</dbReference>
<evidence type="ECO:0000313" key="7">
    <source>
        <dbReference type="WBParaSite" id="DME_0000026401-mRNA-1"/>
    </source>
</evidence>
<dbReference type="PANTHER" id="PTHR10472:SF5">
    <property type="entry name" value="D-AMINOACYL-TRNA DEACYLASE 1"/>
    <property type="match status" value="1"/>
</dbReference>
<evidence type="ECO:0000256" key="1">
    <source>
        <dbReference type="ARBA" id="ARBA00009673"/>
    </source>
</evidence>
<dbReference type="EC" id="3.1.1.96" evidence="2 5"/>
<evidence type="ECO:0000256" key="3">
    <source>
        <dbReference type="ARBA" id="ARBA00047676"/>
    </source>
</evidence>
<protein>
    <recommendedName>
        <fullName evidence="2 5">D-aminoacyl-tRNA deacylase</fullName>
        <ecNumber evidence="2 5">3.1.1.96</ecNumber>
    </recommendedName>
</protein>
<comment type="catalytic activity">
    <reaction evidence="4">
        <text>a D-aminoacyl-tRNA + H2O = a tRNA + a D-alpha-amino acid + H(+)</text>
        <dbReference type="Rhea" id="RHEA:13953"/>
        <dbReference type="Rhea" id="RHEA-COMP:10123"/>
        <dbReference type="Rhea" id="RHEA-COMP:10124"/>
        <dbReference type="ChEBI" id="CHEBI:15377"/>
        <dbReference type="ChEBI" id="CHEBI:15378"/>
        <dbReference type="ChEBI" id="CHEBI:59871"/>
        <dbReference type="ChEBI" id="CHEBI:78442"/>
        <dbReference type="ChEBI" id="CHEBI:79333"/>
        <dbReference type="EC" id="3.1.1.96"/>
    </reaction>
</comment>
<dbReference type="GO" id="GO:0106026">
    <property type="term" value="F:Gly-tRNA(Ala) deacylase activity"/>
    <property type="evidence" value="ECO:0007669"/>
    <property type="project" value="RHEA"/>
</dbReference>
<dbReference type="WBParaSite" id="DME_0000026401-mRNA-1">
    <property type="protein sequence ID" value="DME_0000026401-mRNA-1"/>
    <property type="gene ID" value="DME_0000026401"/>
</dbReference>
<dbReference type="SUPFAM" id="SSF69500">
    <property type="entry name" value="DTD-like"/>
    <property type="match status" value="1"/>
</dbReference>
<dbReference type="PANTHER" id="PTHR10472">
    <property type="entry name" value="D-TYROSYL-TRNA TYR DEACYLASE"/>
    <property type="match status" value="1"/>
</dbReference>
<comment type="subcellular location">
    <subcellularLocation>
        <location evidence="5">Cytoplasm</location>
    </subcellularLocation>
</comment>
<dbReference type="Gene3D" id="3.50.80.10">
    <property type="entry name" value="D-tyrosyl-tRNA(Tyr) deacylase"/>
    <property type="match status" value="1"/>
</dbReference>
<accession>A0A0N4U113</accession>
<keyword evidence="5" id="KW-0820">tRNA-binding</keyword>
<dbReference type="NCBIfam" id="TIGR00256">
    <property type="entry name" value="D-aminoacyl-tRNA deacylase"/>
    <property type="match status" value="1"/>
</dbReference>
<name>A0A0N4U113_DRAME</name>
<comment type="catalytic activity">
    <reaction evidence="3">
        <text>glycyl-tRNA(Ala) + H2O = tRNA(Ala) + glycine + H(+)</text>
        <dbReference type="Rhea" id="RHEA:53744"/>
        <dbReference type="Rhea" id="RHEA-COMP:9657"/>
        <dbReference type="Rhea" id="RHEA-COMP:13640"/>
        <dbReference type="ChEBI" id="CHEBI:15377"/>
        <dbReference type="ChEBI" id="CHEBI:15378"/>
        <dbReference type="ChEBI" id="CHEBI:57305"/>
        <dbReference type="ChEBI" id="CHEBI:78442"/>
        <dbReference type="ChEBI" id="CHEBI:78522"/>
        <dbReference type="EC" id="3.1.1.96"/>
    </reaction>
</comment>
<dbReference type="GO" id="GO:0051500">
    <property type="term" value="F:D-tyrosyl-tRNA(Tyr) deacylase activity"/>
    <property type="evidence" value="ECO:0007669"/>
    <property type="project" value="TreeGrafter"/>
</dbReference>
<keyword evidence="5" id="KW-0694">RNA-binding</keyword>
<keyword evidence="5" id="KW-0378">Hydrolase</keyword>
<comment type="similarity">
    <text evidence="1 5">Belongs to the DTD family.</text>
</comment>
<dbReference type="AlphaFoldDB" id="A0A0N4U113"/>
<dbReference type="FunFam" id="3.50.80.10:FF:000001">
    <property type="entry name" value="D-aminoacyl-tRNA deacylase"/>
    <property type="match status" value="1"/>
</dbReference>
<evidence type="ECO:0000256" key="2">
    <source>
        <dbReference type="ARBA" id="ARBA00013056"/>
    </source>
</evidence>
<dbReference type="GO" id="GO:0000049">
    <property type="term" value="F:tRNA binding"/>
    <property type="evidence" value="ECO:0007669"/>
    <property type="project" value="UniProtKB-KW"/>
</dbReference>
<evidence type="ECO:0000256" key="4">
    <source>
        <dbReference type="ARBA" id="ARBA00048018"/>
    </source>
</evidence>
<evidence type="ECO:0000313" key="6">
    <source>
        <dbReference type="Proteomes" id="UP000038040"/>
    </source>
</evidence>